<evidence type="ECO:0000313" key="7">
    <source>
        <dbReference type="Proteomes" id="UP001501237"/>
    </source>
</evidence>
<evidence type="ECO:0000313" key="6">
    <source>
        <dbReference type="EMBL" id="GAA3234936.1"/>
    </source>
</evidence>
<organism evidence="6 7">
    <name type="scientific">Actinocorallia longicatena</name>
    <dbReference type="NCBI Taxonomy" id="111803"/>
    <lineage>
        <taxon>Bacteria</taxon>
        <taxon>Bacillati</taxon>
        <taxon>Actinomycetota</taxon>
        <taxon>Actinomycetes</taxon>
        <taxon>Streptosporangiales</taxon>
        <taxon>Thermomonosporaceae</taxon>
        <taxon>Actinocorallia</taxon>
    </lineage>
</organism>
<keyword evidence="4" id="KW-0862">Zinc</keyword>
<keyword evidence="7" id="KW-1185">Reference proteome</keyword>
<sequence>MRVHHLNCGTMRPGSKKLINGEGGLFARGEMVCHCLLIETGSDGLILVDTGIGRAAVERPGEILGRSFTASTRPALRTEETAHAQVLARGFDPAEVRHIVVTHLDLDHAGGLADFPQAQVHVHAPEHAAATNPGTALEKSRYRAVEWSHGPDWRLHDLAAGGDDWFGFASVRELPGGLVLIPLYGHTRGHVGVAVDTGDGWLLHAGDSYFFHGEVDPVKPHSTPGLRLFQTVVQVDGKARHANQRRLHELAAAHGKEVTIFSAHDPKEFRALASG</sequence>
<accession>A0ABP6QJ83</accession>
<keyword evidence="3" id="KW-0378">Hydrolase</keyword>
<dbReference type="InterPro" id="IPR001279">
    <property type="entry name" value="Metallo-B-lactamas"/>
</dbReference>
<keyword evidence="2" id="KW-0479">Metal-binding</keyword>
<dbReference type="PANTHER" id="PTHR42978:SF3">
    <property type="entry name" value="BLR3078 PROTEIN"/>
    <property type="match status" value="1"/>
</dbReference>
<feature type="domain" description="Metallo-beta-lactamase" evidence="5">
    <location>
        <begin position="32"/>
        <end position="254"/>
    </location>
</feature>
<dbReference type="CDD" id="cd07742">
    <property type="entry name" value="metallo-hydrolase-like_MBL-fold"/>
    <property type="match status" value="1"/>
</dbReference>
<evidence type="ECO:0000256" key="4">
    <source>
        <dbReference type="ARBA" id="ARBA00022833"/>
    </source>
</evidence>
<reference evidence="7" key="1">
    <citation type="journal article" date="2019" name="Int. J. Syst. Evol. Microbiol.">
        <title>The Global Catalogue of Microorganisms (GCM) 10K type strain sequencing project: providing services to taxonomists for standard genome sequencing and annotation.</title>
        <authorList>
            <consortium name="The Broad Institute Genomics Platform"/>
            <consortium name="The Broad Institute Genome Sequencing Center for Infectious Disease"/>
            <person name="Wu L."/>
            <person name="Ma J."/>
        </authorList>
    </citation>
    <scope>NUCLEOTIDE SEQUENCE [LARGE SCALE GENOMIC DNA]</scope>
    <source>
        <strain evidence="7">JCM 9377</strain>
    </source>
</reference>
<dbReference type="Pfam" id="PF00753">
    <property type="entry name" value="Lactamase_B"/>
    <property type="match status" value="1"/>
</dbReference>
<name>A0ABP6QJ83_9ACTN</name>
<dbReference type="RefSeq" id="WP_344836756.1">
    <property type="nucleotide sequence ID" value="NZ_BAAAUV010000027.1"/>
</dbReference>
<evidence type="ECO:0000259" key="5">
    <source>
        <dbReference type="SMART" id="SM00849"/>
    </source>
</evidence>
<protein>
    <submittedName>
        <fullName evidence="6">MBL fold metallo-hydrolase</fullName>
    </submittedName>
</protein>
<evidence type="ECO:0000256" key="1">
    <source>
        <dbReference type="ARBA" id="ARBA00007749"/>
    </source>
</evidence>
<dbReference type="Proteomes" id="UP001501237">
    <property type="component" value="Unassembled WGS sequence"/>
</dbReference>
<dbReference type="InterPro" id="IPR036866">
    <property type="entry name" value="RibonucZ/Hydroxyglut_hydro"/>
</dbReference>
<gene>
    <name evidence="6" type="ORF">GCM10010468_68400</name>
</gene>
<dbReference type="SUPFAM" id="SSF56281">
    <property type="entry name" value="Metallo-hydrolase/oxidoreductase"/>
    <property type="match status" value="1"/>
</dbReference>
<comment type="caution">
    <text evidence="6">The sequence shown here is derived from an EMBL/GenBank/DDBJ whole genome shotgun (WGS) entry which is preliminary data.</text>
</comment>
<comment type="similarity">
    <text evidence="1">Belongs to the metallo-beta-lactamase superfamily.</text>
</comment>
<dbReference type="SMART" id="SM00849">
    <property type="entry name" value="Lactamase_B"/>
    <property type="match status" value="1"/>
</dbReference>
<evidence type="ECO:0000256" key="2">
    <source>
        <dbReference type="ARBA" id="ARBA00022723"/>
    </source>
</evidence>
<dbReference type="PANTHER" id="PTHR42978">
    <property type="entry name" value="QUORUM-QUENCHING LACTONASE YTNP-RELATED-RELATED"/>
    <property type="match status" value="1"/>
</dbReference>
<dbReference type="Gene3D" id="3.60.15.10">
    <property type="entry name" value="Ribonuclease Z/Hydroxyacylglutathione hydrolase-like"/>
    <property type="match status" value="1"/>
</dbReference>
<dbReference type="EMBL" id="BAAAUV010000027">
    <property type="protein sequence ID" value="GAA3234936.1"/>
    <property type="molecule type" value="Genomic_DNA"/>
</dbReference>
<proteinExistence type="inferred from homology"/>
<evidence type="ECO:0000256" key="3">
    <source>
        <dbReference type="ARBA" id="ARBA00022801"/>
    </source>
</evidence>
<dbReference type="InterPro" id="IPR051013">
    <property type="entry name" value="MBL_superfamily_lactonases"/>
</dbReference>